<reference evidence="2" key="1">
    <citation type="submission" date="2014-11" db="EMBL/GenBank/DDBJ databases">
        <authorList>
            <person name="Amaro Gonzalez C."/>
        </authorList>
    </citation>
    <scope>NUCLEOTIDE SEQUENCE</scope>
</reference>
<protein>
    <submittedName>
        <fullName evidence="2">Uncharacterized protein</fullName>
    </submittedName>
</protein>
<sequence>MNCVIDPTSDRSNPQTLTQSSTSKSISEFMLKNSFVDP</sequence>
<evidence type="ECO:0000313" key="2">
    <source>
        <dbReference type="EMBL" id="JAH67539.1"/>
    </source>
</evidence>
<feature type="compositionally biased region" description="Polar residues" evidence="1">
    <location>
        <begin position="10"/>
        <end position="24"/>
    </location>
</feature>
<reference evidence="2" key="2">
    <citation type="journal article" date="2015" name="Fish Shellfish Immunol.">
        <title>Early steps in the European eel (Anguilla anguilla)-Vibrio vulnificus interaction in the gills: Role of the RtxA13 toxin.</title>
        <authorList>
            <person name="Callol A."/>
            <person name="Pajuelo D."/>
            <person name="Ebbesson L."/>
            <person name="Teles M."/>
            <person name="MacKenzie S."/>
            <person name="Amaro C."/>
        </authorList>
    </citation>
    <scope>NUCLEOTIDE SEQUENCE</scope>
</reference>
<dbReference type="EMBL" id="GBXM01041038">
    <property type="protein sequence ID" value="JAH67539.1"/>
    <property type="molecule type" value="Transcribed_RNA"/>
</dbReference>
<organism evidence="2">
    <name type="scientific">Anguilla anguilla</name>
    <name type="common">European freshwater eel</name>
    <name type="synonym">Muraena anguilla</name>
    <dbReference type="NCBI Taxonomy" id="7936"/>
    <lineage>
        <taxon>Eukaryota</taxon>
        <taxon>Metazoa</taxon>
        <taxon>Chordata</taxon>
        <taxon>Craniata</taxon>
        <taxon>Vertebrata</taxon>
        <taxon>Euteleostomi</taxon>
        <taxon>Actinopterygii</taxon>
        <taxon>Neopterygii</taxon>
        <taxon>Teleostei</taxon>
        <taxon>Anguilliformes</taxon>
        <taxon>Anguillidae</taxon>
        <taxon>Anguilla</taxon>
    </lineage>
</organism>
<dbReference type="AlphaFoldDB" id="A0A0E9UNU3"/>
<proteinExistence type="predicted"/>
<accession>A0A0E9UNU3</accession>
<name>A0A0E9UNU3_ANGAN</name>
<evidence type="ECO:0000256" key="1">
    <source>
        <dbReference type="SAM" id="MobiDB-lite"/>
    </source>
</evidence>
<feature type="region of interest" description="Disordered" evidence="1">
    <location>
        <begin position="1"/>
        <end position="24"/>
    </location>
</feature>